<dbReference type="PROSITE" id="PS50943">
    <property type="entry name" value="HTH_CROC1"/>
    <property type="match status" value="1"/>
</dbReference>
<dbReference type="EMBL" id="FXAZ01000008">
    <property type="protein sequence ID" value="SMG57551.1"/>
    <property type="molecule type" value="Genomic_DNA"/>
</dbReference>
<dbReference type="OrthoDB" id="9794370at2"/>
<feature type="domain" description="HTH cro/C1-type" evidence="11">
    <location>
        <begin position="446"/>
        <end position="492"/>
    </location>
</feature>
<name>A0A1X7LUK6_9BACL</name>
<dbReference type="AlphaFoldDB" id="A0A1X7LUK6"/>
<dbReference type="SMART" id="SM00342">
    <property type="entry name" value="HTH_ARAC"/>
    <property type="match status" value="1"/>
</dbReference>
<dbReference type="CDD" id="cd17536">
    <property type="entry name" value="REC_YesN-like"/>
    <property type="match status" value="1"/>
</dbReference>
<keyword evidence="6" id="KW-0238">DNA-binding</keyword>
<evidence type="ECO:0000256" key="6">
    <source>
        <dbReference type="ARBA" id="ARBA00023125"/>
    </source>
</evidence>
<dbReference type="InterPro" id="IPR041522">
    <property type="entry name" value="CdaR_GGDEF"/>
</dbReference>
<comment type="subcellular location">
    <subcellularLocation>
        <location evidence="1">Cytoplasm</location>
    </subcellularLocation>
</comment>
<keyword evidence="3 8" id="KW-0597">Phosphoprotein</keyword>
<dbReference type="SUPFAM" id="SSF52172">
    <property type="entry name" value="CheY-like"/>
    <property type="match status" value="1"/>
</dbReference>
<evidence type="ECO:0000259" key="10">
    <source>
        <dbReference type="PROSITE" id="PS50110"/>
    </source>
</evidence>
<dbReference type="Gene3D" id="1.10.10.60">
    <property type="entry name" value="Homeodomain-like"/>
    <property type="match status" value="2"/>
</dbReference>
<dbReference type="Pfam" id="PF00072">
    <property type="entry name" value="Response_reg"/>
    <property type="match status" value="1"/>
</dbReference>
<evidence type="ECO:0000256" key="5">
    <source>
        <dbReference type="ARBA" id="ARBA00023015"/>
    </source>
</evidence>
<dbReference type="STRING" id="1852522.SAMN06295960_4482"/>
<dbReference type="SUPFAM" id="SSF46689">
    <property type="entry name" value="Homeodomain-like"/>
    <property type="match status" value="2"/>
</dbReference>
<reference evidence="12 13" key="1">
    <citation type="submission" date="2017-04" db="EMBL/GenBank/DDBJ databases">
        <authorList>
            <person name="Afonso C.L."/>
            <person name="Miller P.J."/>
            <person name="Scott M.A."/>
            <person name="Spackman E."/>
            <person name="Goraichik I."/>
            <person name="Dimitrov K.M."/>
            <person name="Suarez D.L."/>
            <person name="Swayne D.E."/>
        </authorList>
    </citation>
    <scope>NUCLEOTIDE SEQUENCE [LARGE SCALE GENOMIC DNA]</scope>
    <source>
        <strain evidence="12 13">11</strain>
    </source>
</reference>
<dbReference type="Pfam" id="PF12833">
    <property type="entry name" value="HTH_18"/>
    <property type="match status" value="1"/>
</dbReference>
<keyword evidence="4" id="KW-0902">Two-component regulatory system</keyword>
<dbReference type="PROSITE" id="PS01124">
    <property type="entry name" value="HTH_ARAC_FAMILY_2"/>
    <property type="match status" value="1"/>
</dbReference>
<keyword evidence="2" id="KW-0963">Cytoplasm</keyword>
<dbReference type="PROSITE" id="PS50110">
    <property type="entry name" value="RESPONSE_REGULATORY"/>
    <property type="match status" value="1"/>
</dbReference>
<dbReference type="InterPro" id="IPR018060">
    <property type="entry name" value="HTH_AraC"/>
</dbReference>
<dbReference type="Gene3D" id="3.40.50.2300">
    <property type="match status" value="1"/>
</dbReference>
<evidence type="ECO:0000256" key="7">
    <source>
        <dbReference type="ARBA" id="ARBA00023163"/>
    </source>
</evidence>
<dbReference type="GO" id="GO:0000160">
    <property type="term" value="P:phosphorelay signal transduction system"/>
    <property type="evidence" value="ECO:0007669"/>
    <property type="project" value="UniProtKB-KW"/>
</dbReference>
<dbReference type="InterPro" id="IPR001387">
    <property type="entry name" value="Cro/C1-type_HTH"/>
</dbReference>
<dbReference type="Proteomes" id="UP000193834">
    <property type="component" value="Unassembled WGS sequence"/>
</dbReference>
<sequence>MNIMIVDDEAFIRLNFKTFIDWHEHGYVLVGEAANGREALEKIELLSPDVVFLDIRMPVMDGLEVLRQLRETKPACKVIILSSHNEFEYAREALRLGACDYIHKPNLTQLAVFEALERVRATMNEQRAKEKERITPIQQSMERSRGDLKTIFLRDLVIGVVRHDWEIAEKTKLYDLKLRQPNVCCMIMSINHYERVRERYKKGMEHLLGFSILNILQEVLQRYDELELFQMSSKELVLIKSYSTVRSMNDILEQRWGLIRKIEKTLRQFLNIQVSFLVSGLHGCLLDVPKAYHEAQESAELLFYEEQGNVMVYEPARMREGHDRAWLAKLEQQIRKALEEKNAQAAIQAVHELFGVIKEQRSLDRHAVMELCVNLHCLIQSYMPANSAEEDYSQIQRIMGAERLAELYAMLLEELDELQESFSPAEMSTNYKIKRVIEYIHEHYDHDLTLNELAHYVGLNNSYLSRIFKEQTGSMLIPYINRYRVKKSLDYLRDGKLKTYEIAEKVGFNSIDNYYISFKKMYGLPPNEYRKTCMGK</sequence>
<feature type="modified residue" description="4-aspartylphosphate" evidence="8">
    <location>
        <position position="54"/>
    </location>
</feature>
<evidence type="ECO:0000313" key="13">
    <source>
        <dbReference type="Proteomes" id="UP000193834"/>
    </source>
</evidence>
<dbReference type="GO" id="GO:0043565">
    <property type="term" value="F:sequence-specific DNA binding"/>
    <property type="evidence" value="ECO:0007669"/>
    <property type="project" value="InterPro"/>
</dbReference>
<organism evidence="12 13">
    <name type="scientific">Paenibacillus aquistagni</name>
    <dbReference type="NCBI Taxonomy" id="1852522"/>
    <lineage>
        <taxon>Bacteria</taxon>
        <taxon>Bacillati</taxon>
        <taxon>Bacillota</taxon>
        <taxon>Bacilli</taxon>
        <taxon>Bacillales</taxon>
        <taxon>Paenibacillaceae</taxon>
        <taxon>Paenibacillus</taxon>
    </lineage>
</organism>
<keyword evidence="13" id="KW-1185">Reference proteome</keyword>
<keyword evidence="5" id="KW-0805">Transcription regulation</keyword>
<evidence type="ECO:0000256" key="8">
    <source>
        <dbReference type="PROSITE-ProRule" id="PRU00169"/>
    </source>
</evidence>
<dbReference type="Pfam" id="PF17853">
    <property type="entry name" value="GGDEF_2"/>
    <property type="match status" value="1"/>
</dbReference>
<evidence type="ECO:0000259" key="9">
    <source>
        <dbReference type="PROSITE" id="PS01124"/>
    </source>
</evidence>
<evidence type="ECO:0000259" key="11">
    <source>
        <dbReference type="PROSITE" id="PS50943"/>
    </source>
</evidence>
<proteinExistence type="predicted"/>
<keyword evidence="7" id="KW-0804">Transcription</keyword>
<dbReference type="GO" id="GO:0003700">
    <property type="term" value="F:DNA-binding transcription factor activity"/>
    <property type="evidence" value="ECO:0007669"/>
    <property type="project" value="InterPro"/>
</dbReference>
<protein>
    <submittedName>
        <fullName evidence="12">Two-component system, response regulator YesN</fullName>
    </submittedName>
</protein>
<dbReference type="InterPro" id="IPR009057">
    <property type="entry name" value="Homeodomain-like_sf"/>
</dbReference>
<evidence type="ECO:0000256" key="4">
    <source>
        <dbReference type="ARBA" id="ARBA00023012"/>
    </source>
</evidence>
<dbReference type="SMART" id="SM00448">
    <property type="entry name" value="REC"/>
    <property type="match status" value="1"/>
</dbReference>
<accession>A0A1X7LUK6</accession>
<evidence type="ECO:0000256" key="2">
    <source>
        <dbReference type="ARBA" id="ARBA00022490"/>
    </source>
</evidence>
<evidence type="ECO:0000256" key="1">
    <source>
        <dbReference type="ARBA" id="ARBA00004496"/>
    </source>
</evidence>
<dbReference type="InterPro" id="IPR051552">
    <property type="entry name" value="HptR"/>
</dbReference>
<dbReference type="GO" id="GO:0005737">
    <property type="term" value="C:cytoplasm"/>
    <property type="evidence" value="ECO:0007669"/>
    <property type="project" value="UniProtKB-SubCell"/>
</dbReference>
<feature type="domain" description="Response regulatory" evidence="10">
    <location>
        <begin position="2"/>
        <end position="119"/>
    </location>
</feature>
<feature type="domain" description="HTH araC/xylS-type" evidence="9">
    <location>
        <begin position="434"/>
        <end position="532"/>
    </location>
</feature>
<dbReference type="PANTHER" id="PTHR42713:SF3">
    <property type="entry name" value="TRANSCRIPTIONAL REGULATORY PROTEIN HPTR"/>
    <property type="match status" value="1"/>
</dbReference>
<dbReference type="InterPro" id="IPR001789">
    <property type="entry name" value="Sig_transdc_resp-reg_receiver"/>
</dbReference>
<evidence type="ECO:0000256" key="3">
    <source>
        <dbReference type="ARBA" id="ARBA00022553"/>
    </source>
</evidence>
<dbReference type="InterPro" id="IPR011006">
    <property type="entry name" value="CheY-like_superfamily"/>
</dbReference>
<gene>
    <name evidence="12" type="ORF">SAMN06295960_4482</name>
</gene>
<evidence type="ECO:0000313" key="12">
    <source>
        <dbReference type="EMBL" id="SMG57551.1"/>
    </source>
</evidence>
<dbReference type="RefSeq" id="WP_085498226.1">
    <property type="nucleotide sequence ID" value="NZ_FXAZ01000008.1"/>
</dbReference>
<dbReference type="PANTHER" id="PTHR42713">
    <property type="entry name" value="HISTIDINE KINASE-RELATED"/>
    <property type="match status" value="1"/>
</dbReference>